<dbReference type="PANTHER" id="PTHR35787:SF1">
    <property type="entry name" value="GLYCEROL UPTAKE OPERON ANTITERMINATOR REGULATORY PROTEIN"/>
    <property type="match status" value="1"/>
</dbReference>
<dbReference type="InterPro" id="IPR006699">
    <property type="entry name" value="GlpP"/>
</dbReference>
<evidence type="ECO:0000313" key="1">
    <source>
        <dbReference type="EMBL" id="ACU53828.1"/>
    </source>
</evidence>
<dbReference type="SUPFAM" id="SSF110391">
    <property type="entry name" value="GlpP-like"/>
    <property type="match status" value="1"/>
</dbReference>
<accession>C7LYM0</accession>
<protein>
    <submittedName>
        <fullName evidence="1">Glycerol-3-phosphate responsive antiterminator, GlpP</fullName>
    </submittedName>
</protein>
<name>C7LYM0_ACIFD</name>
<reference evidence="1 2" key="1">
    <citation type="journal article" date="2009" name="Stand. Genomic Sci.">
        <title>Complete genome sequence of Acidimicrobium ferrooxidans type strain (ICP).</title>
        <authorList>
            <person name="Clum A."/>
            <person name="Nolan M."/>
            <person name="Lang E."/>
            <person name="Glavina Del Rio T."/>
            <person name="Tice H."/>
            <person name="Copeland A."/>
            <person name="Cheng J.F."/>
            <person name="Lucas S."/>
            <person name="Chen F."/>
            <person name="Bruce D."/>
            <person name="Goodwin L."/>
            <person name="Pitluck S."/>
            <person name="Ivanova N."/>
            <person name="Mavrommatis K."/>
            <person name="Mikhailova N."/>
            <person name="Pati A."/>
            <person name="Chen A."/>
            <person name="Palaniappan K."/>
            <person name="Goker M."/>
            <person name="Spring S."/>
            <person name="Land M."/>
            <person name="Hauser L."/>
            <person name="Chang Y.J."/>
            <person name="Jeffries C.C."/>
            <person name="Chain P."/>
            <person name="Bristow J."/>
            <person name="Eisen J.A."/>
            <person name="Markowitz V."/>
            <person name="Hugenholtz P."/>
            <person name="Kyrpides N.C."/>
            <person name="Klenk H.P."/>
            <person name="Lapidus A."/>
        </authorList>
    </citation>
    <scope>NUCLEOTIDE SEQUENCE [LARGE SCALE GENOMIC DNA]</scope>
    <source>
        <strain evidence="2">DSM 10331 / JCM 15462 / NBRC 103882 / ICP</strain>
    </source>
</reference>
<dbReference type="EMBL" id="CP001631">
    <property type="protein sequence ID" value="ACU53828.1"/>
    <property type="molecule type" value="Genomic_DNA"/>
</dbReference>
<organism evidence="1 2">
    <name type="scientific">Acidimicrobium ferrooxidans (strain DSM 10331 / JCM 15462 / NBRC 103882 / ICP)</name>
    <dbReference type="NCBI Taxonomy" id="525909"/>
    <lineage>
        <taxon>Bacteria</taxon>
        <taxon>Bacillati</taxon>
        <taxon>Actinomycetota</taxon>
        <taxon>Acidimicrobiia</taxon>
        <taxon>Acidimicrobiales</taxon>
        <taxon>Acidimicrobiaceae</taxon>
        <taxon>Acidimicrobium</taxon>
    </lineage>
</organism>
<evidence type="ECO:0000313" key="2">
    <source>
        <dbReference type="Proteomes" id="UP000000771"/>
    </source>
</evidence>
<dbReference type="PANTHER" id="PTHR35787">
    <property type="entry name" value="GLYCEROL UPTAKE OPERON ANTITERMINATOR REGULATORY PROTEIN"/>
    <property type="match status" value="1"/>
</dbReference>
<dbReference type="HOGENOM" id="CLU_111516_0_1_11"/>
<keyword evidence="2" id="KW-1185">Reference proteome</keyword>
<gene>
    <name evidence="1" type="ordered locus">Afer_0883</name>
</gene>
<dbReference type="KEGG" id="afo:Afer_0883"/>
<dbReference type="GO" id="GO:0006071">
    <property type="term" value="P:glycerol metabolic process"/>
    <property type="evidence" value="ECO:0007669"/>
    <property type="project" value="InterPro"/>
</dbReference>
<dbReference type="PIRSF" id="PIRSF016897">
    <property type="entry name" value="GlpP"/>
    <property type="match status" value="1"/>
</dbReference>
<dbReference type="eggNOG" id="COG1954">
    <property type="taxonomic scope" value="Bacteria"/>
</dbReference>
<dbReference type="STRING" id="525909.Afer_0883"/>
<sequence length="203" mass="21139">MTETPRAILAIRDPELAQATTAGLAPGWVMLLGGPAASVIDASMTLSLEGWVVFVHIDMVRGLGRDADGLGVLSRFGAPQGVISTHPSVVQAARDLGFATSLRIFLVDSGSLRSGIQQAQRTKPDFVEILPGVLPHLIAPVARATGLPVIPGGLITTPADAWAAIEGGALAISTSSLEVYRAVVEAPAPLAHENHVQRSRGHR</sequence>
<dbReference type="AlphaFoldDB" id="C7LYM0"/>
<dbReference type="Proteomes" id="UP000000771">
    <property type="component" value="Chromosome"/>
</dbReference>
<proteinExistence type="predicted"/>
<dbReference type="InterPro" id="IPR013785">
    <property type="entry name" value="Aldolase_TIM"/>
</dbReference>
<dbReference type="Pfam" id="PF04309">
    <property type="entry name" value="G3P_antiterm"/>
    <property type="match status" value="1"/>
</dbReference>
<dbReference type="RefSeq" id="WP_015798317.1">
    <property type="nucleotide sequence ID" value="NC_013124.1"/>
</dbReference>
<dbReference type="Gene3D" id="3.20.20.70">
    <property type="entry name" value="Aldolase class I"/>
    <property type="match status" value="1"/>
</dbReference>
<dbReference type="GO" id="GO:0006355">
    <property type="term" value="P:regulation of DNA-templated transcription"/>
    <property type="evidence" value="ECO:0007669"/>
    <property type="project" value="InterPro"/>
</dbReference>